<accession>A0ABU6RGE9</accession>
<evidence type="ECO:0000313" key="1">
    <source>
        <dbReference type="EMBL" id="MED6122873.1"/>
    </source>
</evidence>
<keyword evidence="2" id="KW-1185">Reference proteome</keyword>
<evidence type="ECO:0000313" key="2">
    <source>
        <dbReference type="Proteomes" id="UP001341840"/>
    </source>
</evidence>
<reference evidence="1 2" key="1">
    <citation type="journal article" date="2023" name="Plants (Basel)">
        <title>Bridging the Gap: Combining Genomics and Transcriptomics Approaches to Understand Stylosanthes scabra, an Orphan Legume from the Brazilian Caatinga.</title>
        <authorList>
            <person name="Ferreira-Neto J.R.C."/>
            <person name="da Silva M.D."/>
            <person name="Binneck E."/>
            <person name="de Melo N.F."/>
            <person name="da Silva R.H."/>
            <person name="de Melo A.L.T.M."/>
            <person name="Pandolfi V."/>
            <person name="Bustamante F.O."/>
            <person name="Brasileiro-Vidal A.C."/>
            <person name="Benko-Iseppon A.M."/>
        </authorList>
    </citation>
    <scope>NUCLEOTIDE SEQUENCE [LARGE SCALE GENOMIC DNA]</scope>
    <source>
        <tissue evidence="1">Leaves</tissue>
    </source>
</reference>
<dbReference type="EMBL" id="JASCZI010030467">
    <property type="protein sequence ID" value="MED6122873.1"/>
    <property type="molecule type" value="Genomic_DNA"/>
</dbReference>
<name>A0ABU6RGE9_9FABA</name>
<protein>
    <submittedName>
        <fullName evidence="1">Uncharacterized protein</fullName>
    </submittedName>
</protein>
<proteinExistence type="predicted"/>
<sequence>MAIEALIPTYDVGSSRITCSYCPIWCFWLLIPTYDVESHSFIPRGNDTHFTVVLLVRFGALAEIGAYQWNRDDLGYDSEPERTLLRRRREARRRERQATLEQQLNMAAEHNDDNFNNAKNQNRVTLGQYINPTADSCGSTIQRPAIQANNFELKPSLIQLSRAQIDSSAGGSLHTKTVEEAQDLIELVANNQYLYSTHSERSIVKNGVMEAEAIDTLMAQNKALA</sequence>
<dbReference type="Proteomes" id="UP001341840">
    <property type="component" value="Unassembled WGS sequence"/>
</dbReference>
<organism evidence="1 2">
    <name type="scientific">Stylosanthes scabra</name>
    <dbReference type="NCBI Taxonomy" id="79078"/>
    <lineage>
        <taxon>Eukaryota</taxon>
        <taxon>Viridiplantae</taxon>
        <taxon>Streptophyta</taxon>
        <taxon>Embryophyta</taxon>
        <taxon>Tracheophyta</taxon>
        <taxon>Spermatophyta</taxon>
        <taxon>Magnoliopsida</taxon>
        <taxon>eudicotyledons</taxon>
        <taxon>Gunneridae</taxon>
        <taxon>Pentapetalae</taxon>
        <taxon>rosids</taxon>
        <taxon>fabids</taxon>
        <taxon>Fabales</taxon>
        <taxon>Fabaceae</taxon>
        <taxon>Papilionoideae</taxon>
        <taxon>50 kb inversion clade</taxon>
        <taxon>dalbergioids sensu lato</taxon>
        <taxon>Dalbergieae</taxon>
        <taxon>Pterocarpus clade</taxon>
        <taxon>Stylosanthes</taxon>
    </lineage>
</organism>
<gene>
    <name evidence="1" type="ORF">PIB30_043971</name>
</gene>
<comment type="caution">
    <text evidence="1">The sequence shown here is derived from an EMBL/GenBank/DDBJ whole genome shotgun (WGS) entry which is preliminary data.</text>
</comment>